<dbReference type="PANTHER" id="PTHR47738">
    <property type="entry name" value="PTS SYSTEM FRUCTOSE-LIKE EIIA COMPONENT-RELATED"/>
    <property type="match status" value="1"/>
</dbReference>
<dbReference type="RefSeq" id="WP_126702572.1">
    <property type="nucleotide sequence ID" value="NZ_RWKW01000143.1"/>
</dbReference>
<organism evidence="4 5">
    <name type="scientific">Aquibium carbonis</name>
    <dbReference type="NCBI Taxonomy" id="2495581"/>
    <lineage>
        <taxon>Bacteria</taxon>
        <taxon>Pseudomonadati</taxon>
        <taxon>Pseudomonadota</taxon>
        <taxon>Alphaproteobacteria</taxon>
        <taxon>Hyphomicrobiales</taxon>
        <taxon>Phyllobacteriaceae</taxon>
        <taxon>Aquibium</taxon>
    </lineage>
</organism>
<dbReference type="OrthoDB" id="95460at2"/>
<evidence type="ECO:0000313" key="5">
    <source>
        <dbReference type="Proteomes" id="UP000278398"/>
    </source>
</evidence>
<feature type="domain" description="PTS EIIA type-2" evidence="3">
    <location>
        <begin position="5"/>
        <end position="148"/>
    </location>
</feature>
<dbReference type="CDD" id="cd00211">
    <property type="entry name" value="PTS_IIA_fru"/>
    <property type="match status" value="1"/>
</dbReference>
<dbReference type="SUPFAM" id="SSF55804">
    <property type="entry name" value="Phoshotransferase/anion transport protein"/>
    <property type="match status" value="1"/>
</dbReference>
<reference evidence="4 5" key="1">
    <citation type="submission" date="2018-12" db="EMBL/GenBank/DDBJ databases">
        <title>Mesorhizobium carbonis sp. nov., isolated from coal mine water.</title>
        <authorList>
            <person name="Xin W."/>
            <person name="Xu Z."/>
            <person name="Xiang F."/>
            <person name="Zhang J."/>
            <person name="Xi L."/>
            <person name="Liu J."/>
        </authorList>
    </citation>
    <scope>NUCLEOTIDE SEQUENCE [LARGE SCALE GENOMIC DNA]</scope>
    <source>
        <strain evidence="4 5">B2.3</strain>
    </source>
</reference>
<dbReference type="GO" id="GO:0009401">
    <property type="term" value="P:phosphoenolpyruvate-dependent sugar phosphotransferase system"/>
    <property type="evidence" value="ECO:0007669"/>
    <property type="project" value="InterPro"/>
</dbReference>
<dbReference type="GO" id="GO:0008982">
    <property type="term" value="F:protein-N(PI)-phosphohistidine-sugar phosphotransferase activity"/>
    <property type="evidence" value="ECO:0007669"/>
    <property type="project" value="InterPro"/>
</dbReference>
<name>A0A429YFY6_9HYPH</name>
<keyword evidence="5" id="KW-1185">Reference proteome</keyword>
<dbReference type="PROSITE" id="PS00372">
    <property type="entry name" value="PTS_EIIA_TYPE_2_HIS"/>
    <property type="match status" value="1"/>
</dbReference>
<evidence type="ECO:0000313" key="4">
    <source>
        <dbReference type="EMBL" id="RST80383.1"/>
    </source>
</evidence>
<dbReference type="InterPro" id="IPR006320">
    <property type="entry name" value="PTS_Nitro_regul"/>
</dbReference>
<keyword evidence="2" id="KW-0808">Transferase</keyword>
<dbReference type="FunFam" id="3.40.930.10:FF:000009">
    <property type="entry name" value="PTS system, fructose specific IIABC component"/>
    <property type="match status" value="1"/>
</dbReference>
<protein>
    <submittedName>
        <fullName evidence="4">PTS IIA-like nitrogen-regulatory protein PtsN</fullName>
    </submittedName>
</protein>
<dbReference type="AlphaFoldDB" id="A0A429YFY6"/>
<evidence type="ECO:0000259" key="3">
    <source>
        <dbReference type="PROSITE" id="PS51094"/>
    </source>
</evidence>
<dbReference type="Pfam" id="PF00359">
    <property type="entry name" value="PTS_EIIA_2"/>
    <property type="match status" value="1"/>
</dbReference>
<comment type="subcellular location">
    <subcellularLocation>
        <location evidence="1">Cytoplasm</location>
    </subcellularLocation>
</comment>
<sequence>MDLSDLIEVPAILPALKANSKKQLLQLLAEKASEVTGLSEREIFDTILQRERLGSTGVGNGIAIPHGKLPGIKAITGVFARLDHPVEFESLDDQPVDMVFLLLAPEGAGADHLKALSRIARVLRDSETVAKIRGTRDAAAIYAFLSTAPASNAA</sequence>
<comment type="caution">
    <text evidence="4">The sequence shown here is derived from an EMBL/GenBank/DDBJ whole genome shotgun (WGS) entry which is preliminary data.</text>
</comment>
<dbReference type="InterPro" id="IPR051541">
    <property type="entry name" value="PTS_SugarTrans_NitroReg"/>
</dbReference>
<dbReference type="PROSITE" id="PS51094">
    <property type="entry name" value="PTS_EIIA_TYPE_2"/>
    <property type="match status" value="1"/>
</dbReference>
<dbReference type="GO" id="GO:0030295">
    <property type="term" value="F:protein kinase activator activity"/>
    <property type="evidence" value="ECO:0007669"/>
    <property type="project" value="TreeGrafter"/>
</dbReference>
<dbReference type="Proteomes" id="UP000278398">
    <property type="component" value="Unassembled WGS sequence"/>
</dbReference>
<dbReference type="EMBL" id="RWKW01000143">
    <property type="protein sequence ID" value="RST80383.1"/>
    <property type="molecule type" value="Genomic_DNA"/>
</dbReference>
<accession>A0A429YFY6</accession>
<proteinExistence type="predicted"/>
<gene>
    <name evidence="4" type="primary">ptsN</name>
    <name evidence="4" type="ORF">EJC49_24625</name>
</gene>
<dbReference type="PANTHER" id="PTHR47738:SF1">
    <property type="entry name" value="NITROGEN REGULATORY PROTEIN"/>
    <property type="match status" value="1"/>
</dbReference>
<dbReference type="InterPro" id="IPR002178">
    <property type="entry name" value="PTS_EIIA_type-2_dom"/>
</dbReference>
<dbReference type="Gene3D" id="3.40.930.10">
    <property type="entry name" value="Mannitol-specific EII, Chain A"/>
    <property type="match status" value="1"/>
</dbReference>
<dbReference type="InterPro" id="IPR016152">
    <property type="entry name" value="PTrfase/Anion_transptr"/>
</dbReference>
<dbReference type="GO" id="GO:0005737">
    <property type="term" value="C:cytoplasm"/>
    <property type="evidence" value="ECO:0007669"/>
    <property type="project" value="UniProtKB-SubCell"/>
</dbReference>
<evidence type="ECO:0000256" key="2">
    <source>
        <dbReference type="ARBA" id="ARBA00022679"/>
    </source>
</evidence>
<evidence type="ECO:0000256" key="1">
    <source>
        <dbReference type="ARBA" id="ARBA00004496"/>
    </source>
</evidence>
<dbReference type="NCBIfam" id="TIGR01419">
    <property type="entry name" value="nitro_reg_IIA"/>
    <property type="match status" value="1"/>
</dbReference>